<dbReference type="GO" id="GO:0030246">
    <property type="term" value="F:carbohydrate binding"/>
    <property type="evidence" value="ECO:0007669"/>
    <property type="project" value="UniProtKB-KW"/>
</dbReference>
<dbReference type="PANTHER" id="PTHR11675:SF131">
    <property type="entry name" value="POLYPEPTIDE N-ACETYLGALACTOSAMINYLTRANSFERASE 9-RELATED"/>
    <property type="match status" value="1"/>
</dbReference>
<evidence type="ECO:0000256" key="8">
    <source>
        <dbReference type="ARBA" id="ARBA00037847"/>
    </source>
</evidence>
<dbReference type="Gene3D" id="2.80.10.50">
    <property type="match status" value="1"/>
</dbReference>
<dbReference type="Gene3D" id="3.90.550.10">
    <property type="entry name" value="Spore Coat Polysaccharide Biosynthesis Protein SpsA, Chain A"/>
    <property type="match status" value="1"/>
</dbReference>
<dbReference type="SUPFAM" id="SSF50370">
    <property type="entry name" value="Ricin B-like lectins"/>
    <property type="match status" value="1"/>
</dbReference>
<comment type="subcellular location">
    <subcellularLocation>
        <location evidence="8">Endomembrane system</location>
        <topology evidence="8">Single-pass membrane protein</topology>
    </subcellularLocation>
    <subcellularLocation>
        <location evidence="9">Golgi apparatus membrane</location>
        <topology evidence="9">Single-pass type II membrane protein</topology>
    </subcellularLocation>
    <subcellularLocation>
        <location evidence="1">Membrane</location>
        <topology evidence="1">Single-pass type II membrane protein</topology>
    </subcellularLocation>
</comment>
<dbReference type="GO" id="GO:0004653">
    <property type="term" value="F:polypeptide N-acetylgalactosaminyltransferase activity"/>
    <property type="evidence" value="ECO:0007669"/>
    <property type="project" value="TreeGrafter"/>
</dbReference>
<keyword evidence="5" id="KW-1133">Transmembrane helix</keyword>
<evidence type="ECO:0000259" key="10">
    <source>
        <dbReference type="Pfam" id="PF00535"/>
    </source>
</evidence>
<comment type="pathway">
    <text evidence="9">Protein modification; protein glycosylation.</text>
</comment>
<accession>A0A922MG70</accession>
<dbReference type="PANTHER" id="PTHR11675">
    <property type="entry name" value="N-ACETYLGALACTOSAMINYLTRANSFERASE"/>
    <property type="match status" value="1"/>
</dbReference>
<evidence type="ECO:0000313" key="11">
    <source>
        <dbReference type="EMBL" id="KAH9635993.1"/>
    </source>
</evidence>
<evidence type="ECO:0000256" key="1">
    <source>
        <dbReference type="ARBA" id="ARBA00004606"/>
    </source>
</evidence>
<dbReference type="GO" id="GO:0006493">
    <property type="term" value="P:protein O-linked glycosylation"/>
    <property type="evidence" value="ECO:0007669"/>
    <property type="project" value="TreeGrafter"/>
</dbReference>
<keyword evidence="3" id="KW-0812">Transmembrane</keyword>
<keyword evidence="7 9" id="KW-1015">Disulfide bond</keyword>
<dbReference type="GO" id="GO:0000139">
    <property type="term" value="C:Golgi membrane"/>
    <property type="evidence" value="ECO:0007669"/>
    <property type="project" value="UniProtKB-SubCell"/>
</dbReference>
<evidence type="ECO:0000256" key="2">
    <source>
        <dbReference type="ARBA" id="ARBA00005680"/>
    </source>
</evidence>
<comment type="similarity">
    <text evidence="2 9">Belongs to the glycosyltransferase 2 family. GalNAc-T subfamily.</text>
</comment>
<keyword evidence="9" id="KW-0808">Transferase</keyword>
<dbReference type="EC" id="2.4.1.-" evidence="9"/>
<keyword evidence="9" id="KW-0328">Glycosyltransferase</keyword>
<keyword evidence="9" id="KW-0464">Manganese</keyword>
<dbReference type="EMBL" id="JACEFF010000525">
    <property type="protein sequence ID" value="KAH9635993.1"/>
    <property type="molecule type" value="Genomic_DNA"/>
</dbReference>
<evidence type="ECO:0000256" key="6">
    <source>
        <dbReference type="ARBA" id="ARBA00023136"/>
    </source>
</evidence>
<dbReference type="Pfam" id="PF00535">
    <property type="entry name" value="Glycos_transf_2"/>
    <property type="match status" value="1"/>
</dbReference>
<evidence type="ECO:0000256" key="9">
    <source>
        <dbReference type="RuleBase" id="RU361242"/>
    </source>
</evidence>
<keyword evidence="4" id="KW-0735">Signal-anchor</keyword>
<name>A0A922MG70_SPOEX</name>
<evidence type="ECO:0000256" key="7">
    <source>
        <dbReference type="ARBA" id="ARBA00023157"/>
    </source>
</evidence>
<dbReference type="InterPro" id="IPR029044">
    <property type="entry name" value="Nucleotide-diphossugar_trans"/>
</dbReference>
<feature type="domain" description="Glycosyltransferase 2-like" evidence="10">
    <location>
        <begin position="192"/>
        <end position="379"/>
    </location>
</feature>
<evidence type="ECO:0000256" key="4">
    <source>
        <dbReference type="ARBA" id="ARBA00022968"/>
    </source>
</evidence>
<dbReference type="InterPro" id="IPR035992">
    <property type="entry name" value="Ricin_B-like_lectins"/>
</dbReference>
<evidence type="ECO:0000256" key="3">
    <source>
        <dbReference type="ARBA" id="ARBA00022692"/>
    </source>
</evidence>
<dbReference type="InterPro" id="IPR045885">
    <property type="entry name" value="GalNAc-T"/>
</dbReference>
<gene>
    <name evidence="11" type="ORF">HF086_005845</name>
</gene>
<comment type="caution">
    <text evidence="11">The sequence shown here is derived from an EMBL/GenBank/DDBJ whole genome shotgun (WGS) entry which is preliminary data.</text>
</comment>
<dbReference type="AlphaFoldDB" id="A0A922MG70"/>
<sequence>MTANLIIVRISKYLFPYCGKEELCRCIYAMLESILKLVLFILSIWFASSLTTIREHYSHNKNNFSYENDLYEKALDKFRRNFDNGSSSEFRDIFTFTAWQILPLPNNGLADGEAESIIKGYKYPPGADGRPVILNDIYTLRYYIRHDIHKGWRDHAFNRFVSDLIPINRTLADPRGQWCKNQSFASDLPKATIIICFYNEAWSTLMRTISSVLNRSPPDLLEEVILVDDFSNMVHLKQKLDDYVRNTPKIKLIRATKREGIIRARLLPINDVKTPVIVYLDSHCECADGWLEPLLQCIKEDPTRVLSPVVDHIHDTTFEYIAQTIEDLRLGGFNWDLKFDWIGIPQAVNQKRTNSYAPIATPTISGGLFAIHKDFFKKIGYYDEGFEIWGAENLELSFKTWMCGGSLEIVPCSHVGHIFKNRIPYKDTQKIIRDYGDVTSRIELRKKMNCKSFKWYLENIYPQLEMPDVYVASGVIYSIENPGICLDAHITSMNRYDDTVQLLPCHFQGGNQSQVIRHKQTAKCLNIGKFPEGLKPVLSECFHSTSQKWVMEHFKFDKLDPLIQMEINHYHNLTTL</sequence>
<comment type="cofactor">
    <cofactor evidence="9">
        <name>Mn(2+)</name>
        <dbReference type="ChEBI" id="CHEBI:29035"/>
    </cofactor>
</comment>
<dbReference type="InterPro" id="IPR001173">
    <property type="entry name" value="Glyco_trans_2-like"/>
</dbReference>
<protein>
    <recommendedName>
        <fullName evidence="9">Polypeptide N-acetylgalactosaminyltransferase</fullName>
        <ecNumber evidence="9">2.4.1.-</ecNumber>
    </recommendedName>
    <alternativeName>
        <fullName evidence="9">Protein-UDP acetylgalactosaminyltransferase</fullName>
    </alternativeName>
</protein>
<keyword evidence="9" id="KW-0430">Lectin</keyword>
<keyword evidence="6" id="KW-0472">Membrane</keyword>
<reference evidence="11" key="1">
    <citation type="journal article" date="2021" name="G3 (Bethesda)">
        <title>Genome and transcriptome analysis of the beet armyworm Spodoptera exigua reveals targets for pest control. .</title>
        <authorList>
            <person name="Simon S."/>
            <person name="Breeschoten T."/>
            <person name="Jansen H.J."/>
            <person name="Dirks R.P."/>
            <person name="Schranz M.E."/>
            <person name="Ros V.I.D."/>
        </authorList>
    </citation>
    <scope>NUCLEOTIDE SEQUENCE</scope>
    <source>
        <strain evidence="11">TB_SE_WUR_2020</strain>
    </source>
</reference>
<evidence type="ECO:0000313" key="12">
    <source>
        <dbReference type="Proteomes" id="UP000814243"/>
    </source>
</evidence>
<keyword evidence="9" id="KW-0333">Golgi apparatus</keyword>
<dbReference type="CDD" id="cd02510">
    <property type="entry name" value="pp-GalNAc-T"/>
    <property type="match status" value="1"/>
</dbReference>
<evidence type="ECO:0000256" key="5">
    <source>
        <dbReference type="ARBA" id="ARBA00022989"/>
    </source>
</evidence>
<organism evidence="11 12">
    <name type="scientific">Spodoptera exigua</name>
    <name type="common">Beet armyworm</name>
    <name type="synonym">Noctua fulgens</name>
    <dbReference type="NCBI Taxonomy" id="7107"/>
    <lineage>
        <taxon>Eukaryota</taxon>
        <taxon>Metazoa</taxon>
        <taxon>Ecdysozoa</taxon>
        <taxon>Arthropoda</taxon>
        <taxon>Hexapoda</taxon>
        <taxon>Insecta</taxon>
        <taxon>Pterygota</taxon>
        <taxon>Neoptera</taxon>
        <taxon>Endopterygota</taxon>
        <taxon>Lepidoptera</taxon>
        <taxon>Glossata</taxon>
        <taxon>Ditrysia</taxon>
        <taxon>Noctuoidea</taxon>
        <taxon>Noctuidae</taxon>
        <taxon>Amphipyrinae</taxon>
        <taxon>Spodoptera</taxon>
    </lineage>
</organism>
<dbReference type="Proteomes" id="UP000814243">
    <property type="component" value="Unassembled WGS sequence"/>
</dbReference>
<proteinExistence type="inferred from homology"/>
<dbReference type="SUPFAM" id="SSF53448">
    <property type="entry name" value="Nucleotide-diphospho-sugar transferases"/>
    <property type="match status" value="1"/>
</dbReference>